<evidence type="ECO:0000256" key="1">
    <source>
        <dbReference type="ARBA" id="ARBA00002151"/>
    </source>
</evidence>
<evidence type="ECO:0000256" key="12">
    <source>
        <dbReference type="PIRNR" id="PIRNR006769"/>
    </source>
</evidence>
<comment type="function">
    <text evidence="1 12">Converts 2,5-diamino-6-(ribosylamino)-4(3h)-pyrimidinone 5'-phosphate into 5-amino-6-(ribosylamino)-2,4(1h,3h)-pyrimidinedione 5'-phosphate.</text>
</comment>
<keyword evidence="10 12" id="KW-0560">Oxidoreductase</keyword>
<dbReference type="GO" id="GO:0008835">
    <property type="term" value="F:diaminohydroxyphosphoribosylaminopyrimidine deaminase activity"/>
    <property type="evidence" value="ECO:0007669"/>
    <property type="project" value="UniProtKB-EC"/>
</dbReference>
<dbReference type="GO" id="GO:0008270">
    <property type="term" value="F:zinc ion binding"/>
    <property type="evidence" value="ECO:0007669"/>
    <property type="project" value="InterPro"/>
</dbReference>
<protein>
    <recommendedName>
        <fullName evidence="12">Riboflavin biosynthesis protein RibD</fullName>
    </recommendedName>
    <domain>
        <recommendedName>
            <fullName evidence="12">Diaminohydroxyphosphoribosylaminopyrimidine deaminase</fullName>
            <shortName evidence="12">DRAP deaminase</shortName>
            <ecNumber evidence="12">3.5.4.26</ecNumber>
        </recommendedName>
        <alternativeName>
            <fullName evidence="12">Riboflavin-specific deaminase</fullName>
        </alternativeName>
    </domain>
    <domain>
        <recommendedName>
            <fullName evidence="12">5-amino-6-(5-phosphoribosylamino)uracil reductase</fullName>
            <ecNumber evidence="12">1.1.1.193</ecNumber>
        </recommendedName>
        <alternativeName>
            <fullName evidence="12">HTP reductase</fullName>
        </alternativeName>
    </domain>
</protein>
<dbReference type="InterPro" id="IPR002125">
    <property type="entry name" value="CMP_dCMP_dom"/>
</dbReference>
<dbReference type="InterPro" id="IPR050765">
    <property type="entry name" value="Riboflavin_Biosynth_HTPR"/>
</dbReference>
<name>A0A6G7J1Y2_9FLAO</name>
<evidence type="ECO:0000256" key="9">
    <source>
        <dbReference type="ARBA" id="ARBA00022857"/>
    </source>
</evidence>
<gene>
    <name evidence="17" type="primary">ribD</name>
    <name evidence="17" type="ORF">GVT53_08800</name>
</gene>
<comment type="similarity">
    <text evidence="4 12">In the N-terminal section; belongs to the cytidine and deoxycytidylate deaminase family.</text>
</comment>
<dbReference type="PROSITE" id="PS51747">
    <property type="entry name" value="CYT_DCMP_DEAMINASES_2"/>
    <property type="match status" value="1"/>
</dbReference>
<feature type="binding site" evidence="14">
    <location>
        <position position="219"/>
    </location>
    <ligand>
        <name>substrate</name>
    </ligand>
</feature>
<comment type="catalytic activity">
    <reaction evidence="12">
        <text>2,5-diamino-6-hydroxy-4-(5-phosphoribosylamino)-pyrimidine + H2O + H(+) = 5-amino-6-(5-phospho-D-ribosylamino)uracil + NH4(+)</text>
        <dbReference type="Rhea" id="RHEA:21868"/>
        <dbReference type="ChEBI" id="CHEBI:15377"/>
        <dbReference type="ChEBI" id="CHEBI:15378"/>
        <dbReference type="ChEBI" id="CHEBI:28938"/>
        <dbReference type="ChEBI" id="CHEBI:58453"/>
        <dbReference type="ChEBI" id="CHEBI:58614"/>
        <dbReference type="EC" id="3.5.4.26"/>
    </reaction>
</comment>
<comment type="similarity">
    <text evidence="5 12">In the C-terminal section; belongs to the HTP reductase family.</text>
</comment>
<feature type="active site" description="Proton donor" evidence="13">
    <location>
        <position position="59"/>
    </location>
</feature>
<evidence type="ECO:0000256" key="2">
    <source>
        <dbReference type="ARBA" id="ARBA00004882"/>
    </source>
</evidence>
<dbReference type="UniPathway" id="UPA00275">
    <property type="reaction ID" value="UER00401"/>
</dbReference>
<dbReference type="InterPro" id="IPR016193">
    <property type="entry name" value="Cytidine_deaminase-like"/>
</dbReference>
<evidence type="ECO:0000256" key="8">
    <source>
        <dbReference type="ARBA" id="ARBA00022833"/>
    </source>
</evidence>
<evidence type="ECO:0000256" key="4">
    <source>
        <dbReference type="ARBA" id="ARBA00005259"/>
    </source>
</evidence>
<proteinExistence type="inferred from homology"/>
<evidence type="ECO:0000256" key="15">
    <source>
        <dbReference type="PIRSR" id="PIRSR006769-3"/>
    </source>
</evidence>
<dbReference type="SUPFAM" id="SSF53597">
    <property type="entry name" value="Dihydrofolate reductase-like"/>
    <property type="match status" value="1"/>
</dbReference>
<evidence type="ECO:0000256" key="3">
    <source>
        <dbReference type="ARBA" id="ARBA00004910"/>
    </source>
</evidence>
<dbReference type="InterPro" id="IPR004794">
    <property type="entry name" value="Eubact_RibD"/>
</dbReference>
<dbReference type="InterPro" id="IPR024072">
    <property type="entry name" value="DHFR-like_dom_sf"/>
</dbReference>
<dbReference type="SUPFAM" id="SSF53927">
    <property type="entry name" value="Cytidine deaminase-like"/>
    <property type="match status" value="1"/>
</dbReference>
<evidence type="ECO:0000256" key="6">
    <source>
        <dbReference type="ARBA" id="ARBA00022619"/>
    </source>
</evidence>
<reference evidence="17 18" key="1">
    <citation type="submission" date="2020-02" db="EMBL/GenBank/DDBJ databases">
        <title>Complete genome of Muricauda sp. 501str8.</title>
        <authorList>
            <person name="Dong B."/>
            <person name="Zhu S."/>
            <person name="Yang J."/>
            <person name="Chen J."/>
        </authorList>
    </citation>
    <scope>NUCLEOTIDE SEQUENCE [LARGE SCALE GENOMIC DNA]</scope>
    <source>
        <strain evidence="17 18">501str8</strain>
    </source>
</reference>
<dbReference type="PIRSF" id="PIRSF006769">
    <property type="entry name" value="RibD"/>
    <property type="match status" value="1"/>
</dbReference>
<evidence type="ECO:0000259" key="16">
    <source>
        <dbReference type="PROSITE" id="PS51747"/>
    </source>
</evidence>
<dbReference type="CDD" id="cd01284">
    <property type="entry name" value="Riboflavin_deaminase-reductase"/>
    <property type="match status" value="1"/>
</dbReference>
<feature type="binding site" evidence="15">
    <location>
        <position position="57"/>
    </location>
    <ligand>
        <name>Zn(2+)</name>
        <dbReference type="ChEBI" id="CHEBI:29105"/>
        <note>catalytic</note>
    </ligand>
</feature>
<evidence type="ECO:0000256" key="11">
    <source>
        <dbReference type="ARBA" id="ARBA00023268"/>
    </source>
</evidence>
<comment type="pathway">
    <text evidence="3 12">Cofactor biosynthesis; riboflavin biosynthesis; 5-amino-6-(D-ribitylamino)uracil from GTP: step 3/4.</text>
</comment>
<keyword evidence="11" id="KW-0511">Multifunctional enzyme</keyword>
<feature type="binding site" evidence="14">
    <location>
        <position position="185"/>
    </location>
    <ligand>
        <name>NADP(+)</name>
        <dbReference type="ChEBI" id="CHEBI:58349"/>
    </ligand>
</feature>
<keyword evidence="12 17" id="KW-0378">Hydrolase</keyword>
<dbReference type="PANTHER" id="PTHR38011:SF7">
    <property type="entry name" value="2,5-DIAMINO-6-RIBOSYLAMINO-4(3H)-PYRIMIDINONE 5'-PHOSPHATE REDUCTASE"/>
    <property type="match status" value="1"/>
</dbReference>
<feature type="binding site" evidence="14">
    <location>
        <position position="211"/>
    </location>
    <ligand>
        <name>NADP(+)</name>
        <dbReference type="ChEBI" id="CHEBI:58349"/>
    </ligand>
</feature>
<feature type="binding site" evidence="14">
    <location>
        <position position="199"/>
    </location>
    <ligand>
        <name>NADP(+)</name>
        <dbReference type="ChEBI" id="CHEBI:58349"/>
    </ligand>
</feature>
<evidence type="ECO:0000313" key="17">
    <source>
        <dbReference type="EMBL" id="QII44776.1"/>
    </source>
</evidence>
<keyword evidence="9 12" id="KW-0521">NADP</keyword>
<dbReference type="EC" id="3.5.4.26" evidence="12"/>
<dbReference type="Pfam" id="PF00383">
    <property type="entry name" value="dCMP_cyt_deam_1"/>
    <property type="match status" value="1"/>
</dbReference>
<dbReference type="Gene3D" id="3.40.140.10">
    <property type="entry name" value="Cytidine Deaminase, domain 2"/>
    <property type="match status" value="1"/>
</dbReference>
<dbReference type="InterPro" id="IPR002734">
    <property type="entry name" value="RibDG_C"/>
</dbReference>
<accession>A0A6G7J1Y2</accession>
<dbReference type="PROSITE" id="PS00903">
    <property type="entry name" value="CYT_DCMP_DEAMINASES_1"/>
    <property type="match status" value="1"/>
</dbReference>
<feature type="binding site" evidence="14">
    <location>
        <position position="222"/>
    </location>
    <ligand>
        <name>substrate</name>
    </ligand>
</feature>
<keyword evidence="6 12" id="KW-0686">Riboflavin biosynthesis</keyword>
<dbReference type="GO" id="GO:0009231">
    <property type="term" value="P:riboflavin biosynthetic process"/>
    <property type="evidence" value="ECO:0007669"/>
    <property type="project" value="UniProtKB-UniPathway"/>
</dbReference>
<keyword evidence="18" id="KW-1185">Reference proteome</keyword>
<keyword evidence="8 12" id="KW-0862">Zinc</keyword>
<evidence type="ECO:0000256" key="10">
    <source>
        <dbReference type="ARBA" id="ARBA00023002"/>
    </source>
</evidence>
<organism evidence="17 18">
    <name type="scientific">Flagellimonas oceani</name>
    <dbReference type="NCBI Taxonomy" id="2698672"/>
    <lineage>
        <taxon>Bacteria</taxon>
        <taxon>Pseudomonadati</taxon>
        <taxon>Bacteroidota</taxon>
        <taxon>Flavobacteriia</taxon>
        <taxon>Flavobacteriales</taxon>
        <taxon>Flavobacteriaceae</taxon>
        <taxon>Flagellimonas</taxon>
    </lineage>
</organism>
<feature type="binding site" evidence="14">
    <location>
        <position position="215"/>
    </location>
    <ligand>
        <name>NADP(+)</name>
        <dbReference type="ChEBI" id="CHEBI:58349"/>
    </ligand>
</feature>
<dbReference type="InterPro" id="IPR016192">
    <property type="entry name" value="APOBEC/CMP_deaminase_Zn-bd"/>
</dbReference>
<evidence type="ECO:0000313" key="18">
    <source>
        <dbReference type="Proteomes" id="UP000502928"/>
    </source>
</evidence>
<feature type="binding site" evidence="14">
    <location>
        <position position="163"/>
    </location>
    <ligand>
        <name>NADP(+)</name>
        <dbReference type="ChEBI" id="CHEBI:58349"/>
    </ligand>
</feature>
<dbReference type="Gene3D" id="3.40.430.10">
    <property type="entry name" value="Dihydrofolate Reductase, subunit A"/>
    <property type="match status" value="1"/>
</dbReference>
<evidence type="ECO:0000256" key="13">
    <source>
        <dbReference type="PIRSR" id="PIRSR006769-1"/>
    </source>
</evidence>
<feature type="binding site" evidence="15">
    <location>
        <position position="93"/>
    </location>
    <ligand>
        <name>Zn(2+)</name>
        <dbReference type="ChEBI" id="CHEBI:29105"/>
        <note>catalytic</note>
    </ligand>
</feature>
<dbReference type="GO" id="GO:0008703">
    <property type="term" value="F:5-amino-6-(5-phosphoribosylamino)uracil reductase activity"/>
    <property type="evidence" value="ECO:0007669"/>
    <property type="project" value="UniProtKB-EC"/>
</dbReference>
<dbReference type="PANTHER" id="PTHR38011">
    <property type="entry name" value="DIHYDROFOLATE REDUCTASE FAMILY PROTEIN (AFU_ORTHOLOGUE AFUA_8G06820)"/>
    <property type="match status" value="1"/>
</dbReference>
<dbReference type="Proteomes" id="UP000502928">
    <property type="component" value="Chromosome"/>
</dbReference>
<evidence type="ECO:0000256" key="7">
    <source>
        <dbReference type="ARBA" id="ARBA00022723"/>
    </source>
</evidence>
<sequence length="356" mass="39964">MFYFCGVNIHQKYILRCIELAKKGLGTTAPNPMVGCVIVHDQKIIGEGFTDPYGGPHAEVNAINSVTDKSLLKDASLYVTLEPCSHYGKTPPCADLIAKHQLKEVFIGLQDPHDKVAGKGIKKLEDAGCKVTVGILEDECREHHKRFLTFQEKKRPYIILKWAESNDGFLSPDTSKRSENPEPFWITNSHSKQLVHQWRSQEQAILAGTNTILEDNPKLTTRNWAGKDPIRVVLDRDLKIDSSHHVLDKAVQTIILTKIEDASKYIAGIDYVAIDFSQPLAQQICNALHQHNITSVIIEGGAKMLQTFIDENLWDEARVFKGAVCFEKGLLAPKLFGTLSYQKQILTDTLSIYRND</sequence>
<feature type="binding site" evidence="15">
    <location>
        <position position="84"/>
    </location>
    <ligand>
        <name>Zn(2+)</name>
        <dbReference type="ChEBI" id="CHEBI:29105"/>
        <note>catalytic</note>
    </ligand>
</feature>
<feature type="binding site" evidence="14">
    <location>
        <position position="299"/>
    </location>
    <ligand>
        <name>substrate</name>
    </ligand>
</feature>
<evidence type="ECO:0000256" key="14">
    <source>
        <dbReference type="PIRSR" id="PIRSR006769-2"/>
    </source>
</evidence>
<comment type="cofactor">
    <cofactor evidence="12 15">
        <name>Zn(2+)</name>
        <dbReference type="ChEBI" id="CHEBI:29105"/>
    </cofactor>
    <text evidence="12 15">Binds 1 zinc ion.</text>
</comment>
<dbReference type="NCBIfam" id="TIGR00326">
    <property type="entry name" value="eubact_ribD"/>
    <property type="match status" value="1"/>
</dbReference>
<keyword evidence="7 12" id="KW-0479">Metal-binding</keyword>
<comment type="catalytic activity">
    <reaction evidence="12">
        <text>5-amino-6-(5-phospho-D-ribitylamino)uracil + NADP(+) = 5-amino-6-(5-phospho-D-ribosylamino)uracil + NADPH + H(+)</text>
        <dbReference type="Rhea" id="RHEA:17845"/>
        <dbReference type="ChEBI" id="CHEBI:15378"/>
        <dbReference type="ChEBI" id="CHEBI:57783"/>
        <dbReference type="ChEBI" id="CHEBI:58349"/>
        <dbReference type="ChEBI" id="CHEBI:58421"/>
        <dbReference type="ChEBI" id="CHEBI:58453"/>
        <dbReference type="EC" id="1.1.1.193"/>
    </reaction>
</comment>
<evidence type="ECO:0000256" key="5">
    <source>
        <dbReference type="ARBA" id="ARBA00007417"/>
    </source>
</evidence>
<dbReference type="Pfam" id="PF01872">
    <property type="entry name" value="RibD_C"/>
    <property type="match status" value="1"/>
</dbReference>
<feature type="domain" description="CMP/dCMP-type deaminase" evidence="16">
    <location>
        <begin position="8"/>
        <end position="132"/>
    </location>
</feature>
<comment type="pathway">
    <text evidence="2 12">Cofactor biosynthesis; riboflavin biosynthesis; 5-amino-6-(D-ribitylamino)uracil from GTP: step 2/4.</text>
</comment>
<dbReference type="KEGG" id="mut:GVT53_08800"/>
<dbReference type="AlphaFoldDB" id="A0A6G7J1Y2"/>
<dbReference type="EC" id="1.1.1.193" evidence="12"/>
<dbReference type="EMBL" id="CP049616">
    <property type="protein sequence ID" value="QII44776.1"/>
    <property type="molecule type" value="Genomic_DNA"/>
</dbReference>